<comment type="caution">
    <text evidence="6">The sequence shown here is derived from an EMBL/GenBank/DDBJ whole genome shotgun (WGS) entry which is preliminary data.</text>
</comment>
<evidence type="ECO:0000256" key="3">
    <source>
        <dbReference type="SAM" id="Phobius"/>
    </source>
</evidence>
<keyword evidence="3" id="KW-0812">Transmembrane</keyword>
<reference evidence="6 7" key="1">
    <citation type="journal article" date="2018" name="bioRxiv">
        <title>Evidence of independent acquisition and adaption of ultra-small bacteria to human hosts across the highly diverse yet reduced genomes of the phylum Saccharibacteria.</title>
        <authorList>
            <person name="McLean J.S."/>
            <person name="Bor B."/>
            <person name="To T.T."/>
            <person name="Liu Q."/>
            <person name="Kearns K.A."/>
            <person name="Solden L.M."/>
            <person name="Wrighton K.C."/>
            <person name="He X."/>
            <person name="Shi W."/>
        </authorList>
    </citation>
    <scope>NUCLEOTIDE SEQUENCE [LARGE SCALE GENOMIC DNA]</scope>
    <source>
        <strain evidence="6 7">TM7_CMJM_G6_1_HOT_870</strain>
    </source>
</reference>
<dbReference type="EMBL" id="PRLK01000012">
    <property type="protein sequence ID" value="RYC72328.1"/>
    <property type="molecule type" value="Genomic_DNA"/>
</dbReference>
<dbReference type="Gene3D" id="3.30.70.2390">
    <property type="match status" value="1"/>
</dbReference>
<comment type="similarity">
    <text evidence="1">Belongs to the LytR/CpsA/Psr (LCP) family.</text>
</comment>
<name>A0ABY0FJC7_9BACT</name>
<evidence type="ECO:0000259" key="4">
    <source>
        <dbReference type="Pfam" id="PF03816"/>
    </source>
</evidence>
<sequence length="552" mass="61702">MKNNQRSIDGFTPRRPIQNKIEKNMEDKKVDSAENKKINFPKEQKKDSSRDLELALERIDIEEHRQEQEDNNKKNKKEQKLARKLDKVNRKRLKKGKKPLDIKALKKRIIIKRILLTIIFIIILICGIYGYRAIKSLSNFAFQNGGNILDVLKKEELKKDKYGRTNILIFGTSPDGWDGADLTDSIMVASLNQENKKIYTASLPRDLWVKHTCSRWLGTNAGKLNETYACAKSDAKASGSNNTDAEKRGQKALSDKVGEILGLDIQYQVHGNWQVLIDSINAISGIDVKVEVWDGSPEMYDYATKVRYKNGQIAHMDGEKALAFSRARGSHGGYGFSGGNFDRERNQQKILQATVAKINQQKMNPDALIRMAETLGNNIHHSFDTKEIRTVAELAGQLSGSNIQSLPLTGKSTNYFTTGNVGRASVVLPTAGTFDYTNIQEYINKNTKSSTILDEKAKVVVLNGTDTSGLAAKVKKDLVKDDFNIVEIGTADKSNYSSSKIYKVSDLKMEKTIKALADKFSSKAEEGDSSIKNKYSEIADIVVVVGNNYESN</sequence>
<feature type="domain" description="Cell envelope-related transcriptional attenuator" evidence="4">
    <location>
        <begin position="183"/>
        <end position="359"/>
    </location>
</feature>
<dbReference type="InterPro" id="IPR004474">
    <property type="entry name" value="LytR_CpsA_psr"/>
</dbReference>
<dbReference type="InterPro" id="IPR027381">
    <property type="entry name" value="LytR/CpsA/Psr_C"/>
</dbReference>
<keyword evidence="3" id="KW-1133">Transmembrane helix</keyword>
<keyword evidence="3" id="KW-0472">Membrane</keyword>
<keyword evidence="7" id="KW-1185">Reference proteome</keyword>
<dbReference type="PANTHER" id="PTHR33392">
    <property type="entry name" value="POLYISOPRENYL-TEICHOIC ACID--PEPTIDOGLYCAN TEICHOIC ACID TRANSFERASE TAGU"/>
    <property type="match status" value="1"/>
</dbReference>
<feature type="compositionally biased region" description="Basic and acidic residues" evidence="2">
    <location>
        <begin position="20"/>
        <end position="51"/>
    </location>
</feature>
<dbReference type="Proteomes" id="UP001190925">
    <property type="component" value="Unassembled WGS sequence"/>
</dbReference>
<proteinExistence type="inferred from homology"/>
<dbReference type="Gene3D" id="3.40.630.190">
    <property type="entry name" value="LCP protein"/>
    <property type="match status" value="1"/>
</dbReference>
<protein>
    <submittedName>
        <fullName evidence="6">Transcriptional regulator YvhJ</fullName>
    </submittedName>
</protein>
<gene>
    <name evidence="6" type="primary">yvhJ</name>
    <name evidence="6" type="ORF">G6CMJM_00590</name>
</gene>
<dbReference type="Pfam" id="PF03816">
    <property type="entry name" value="LytR_cpsA_psr"/>
    <property type="match status" value="1"/>
</dbReference>
<dbReference type="PANTHER" id="PTHR33392:SF6">
    <property type="entry name" value="POLYISOPRENYL-TEICHOIC ACID--PEPTIDOGLYCAN TEICHOIC ACID TRANSFERASE TAGU"/>
    <property type="match status" value="1"/>
</dbReference>
<evidence type="ECO:0000313" key="6">
    <source>
        <dbReference type="EMBL" id="RYC72328.1"/>
    </source>
</evidence>
<evidence type="ECO:0000313" key="7">
    <source>
        <dbReference type="Proteomes" id="UP001190925"/>
    </source>
</evidence>
<feature type="domain" description="LytR/CpsA/Psr regulator C-terminal" evidence="5">
    <location>
        <begin position="457"/>
        <end position="549"/>
    </location>
</feature>
<organism evidence="6 7">
    <name type="scientific">Candidatus Nanogingivalis gingivitcus</name>
    <dbReference type="NCBI Taxonomy" id="2171992"/>
    <lineage>
        <taxon>Bacteria</taxon>
        <taxon>Candidatus Saccharimonadota</taxon>
        <taxon>Candidatus Nanosyncoccalia</taxon>
        <taxon>Candidatus Nanogingivales</taxon>
        <taxon>Candidatus Nanogingivalaceae</taxon>
        <taxon>Candidatus Nanogingivalis</taxon>
    </lineage>
</organism>
<evidence type="ECO:0000259" key="5">
    <source>
        <dbReference type="Pfam" id="PF13399"/>
    </source>
</evidence>
<feature type="region of interest" description="Disordered" evidence="2">
    <location>
        <begin position="1"/>
        <end position="51"/>
    </location>
</feature>
<dbReference type="Pfam" id="PF13399">
    <property type="entry name" value="LytR_C"/>
    <property type="match status" value="1"/>
</dbReference>
<reference evidence="6 7" key="2">
    <citation type="journal article" date="2020" name="Cell Rep.">
        <title>Acquisition and Adaptation of Ultra-small Parasitic Reduced Genome Bacteria to Mammalian Hosts.</title>
        <authorList>
            <person name="McLean J.S."/>
            <person name="Bor B."/>
            <person name="Kerns K.A."/>
            <person name="Liu Q."/>
            <person name="To T.T."/>
            <person name="Solden L."/>
            <person name="Hendrickson E.L."/>
            <person name="Wrighton K."/>
            <person name="Shi W."/>
            <person name="He X."/>
        </authorList>
    </citation>
    <scope>NUCLEOTIDE SEQUENCE [LARGE SCALE GENOMIC DNA]</scope>
    <source>
        <strain evidence="6 7">TM7_CMJM_G6_1_HOT_870</strain>
    </source>
</reference>
<evidence type="ECO:0000256" key="1">
    <source>
        <dbReference type="ARBA" id="ARBA00006068"/>
    </source>
</evidence>
<feature type="region of interest" description="Disordered" evidence="2">
    <location>
        <begin position="63"/>
        <end position="88"/>
    </location>
</feature>
<dbReference type="NCBIfam" id="TIGR00350">
    <property type="entry name" value="lytR_cpsA_psr"/>
    <property type="match status" value="1"/>
</dbReference>
<dbReference type="InterPro" id="IPR050922">
    <property type="entry name" value="LytR/CpsA/Psr_CW_biosynth"/>
</dbReference>
<accession>A0ABY0FJC7</accession>
<feature type="transmembrane region" description="Helical" evidence="3">
    <location>
        <begin position="114"/>
        <end position="134"/>
    </location>
</feature>
<dbReference type="RefSeq" id="WP_129718981.1">
    <property type="nucleotide sequence ID" value="NZ_PRLK01000012.1"/>
</dbReference>
<evidence type="ECO:0000256" key="2">
    <source>
        <dbReference type="SAM" id="MobiDB-lite"/>
    </source>
</evidence>